<gene>
    <name evidence="12" type="primary">atpB</name>
    <name evidence="14" type="ORF">HS1_001681</name>
</gene>
<keyword evidence="8 12" id="KW-1133">Transmembrane helix</keyword>
<evidence type="ECO:0000256" key="3">
    <source>
        <dbReference type="ARBA" id="ARBA00022448"/>
    </source>
</evidence>
<comment type="subcellular location">
    <subcellularLocation>
        <location evidence="12 13">Cell membrane</location>
        <topology evidence="12 13">Multi-pass membrane protein</topology>
    </subcellularLocation>
    <subcellularLocation>
        <location evidence="1">Membrane</location>
        <topology evidence="1">Multi-pass membrane protein</topology>
    </subcellularLocation>
</comment>
<evidence type="ECO:0000256" key="8">
    <source>
        <dbReference type="ARBA" id="ARBA00022989"/>
    </source>
</evidence>
<dbReference type="PANTHER" id="PTHR42823">
    <property type="entry name" value="ATP SYNTHASE SUBUNIT A, CHLOROPLASTIC"/>
    <property type="match status" value="1"/>
</dbReference>
<dbReference type="GO" id="GO:0046933">
    <property type="term" value="F:proton-transporting ATP synthase activity, rotational mechanism"/>
    <property type="evidence" value="ECO:0007669"/>
    <property type="project" value="UniProtKB-UniRule"/>
</dbReference>
<sequence>MEHPILFMTVLFEKIGLGAFAHHYPQVINSWLAMIILIVLAFLVKPKIDPFHPPRSQVIWETIIKGIEDFTVDITGEEGRPYYPLVATLFIYIFLCNIMGLAPGLMAPTANLNTNLSMALVSVIFAEFIGFKKHGVKYIRHYTGPILPLAPLFIPIEIIGRLARILSLTFRLFGNIVAKELIIGLLIFLAGAYLAPVPLYFLFILLCFIQAFIFYMLSAMYLAGALEEAH</sequence>
<feature type="transmembrane region" description="Helical" evidence="12">
    <location>
        <begin position="82"/>
        <end position="106"/>
    </location>
</feature>
<keyword evidence="15" id="KW-1185">Reference proteome</keyword>
<evidence type="ECO:0000256" key="10">
    <source>
        <dbReference type="ARBA" id="ARBA00023136"/>
    </source>
</evidence>
<evidence type="ECO:0000256" key="12">
    <source>
        <dbReference type="HAMAP-Rule" id="MF_01393"/>
    </source>
</evidence>
<evidence type="ECO:0000256" key="6">
    <source>
        <dbReference type="ARBA" id="ARBA00022692"/>
    </source>
</evidence>
<dbReference type="AlphaFoldDB" id="A0A7U4QLC7"/>
<protein>
    <recommendedName>
        <fullName evidence="12 13">ATP synthase subunit a</fullName>
    </recommendedName>
    <alternativeName>
        <fullName evidence="12">ATP synthase F0 sector subunit a</fullName>
    </alternativeName>
    <alternativeName>
        <fullName evidence="12">F-ATPase subunit 6</fullName>
    </alternativeName>
</protein>
<proteinExistence type="inferred from homology"/>
<dbReference type="Proteomes" id="UP000070560">
    <property type="component" value="Chromosome"/>
</dbReference>
<feature type="transmembrane region" description="Helical" evidence="12">
    <location>
        <begin position="172"/>
        <end position="194"/>
    </location>
</feature>
<dbReference type="InterPro" id="IPR045082">
    <property type="entry name" value="ATP_syn_F0_a_bact/chloroplast"/>
</dbReference>
<keyword evidence="3 12" id="KW-0813">Transport</keyword>
<dbReference type="KEGG" id="daw:HS1_001681"/>
<dbReference type="Gene3D" id="1.20.120.220">
    <property type="entry name" value="ATP synthase, F0 complex, subunit A"/>
    <property type="match status" value="1"/>
</dbReference>
<dbReference type="RefSeq" id="WP_066063877.1">
    <property type="nucleotide sequence ID" value="NZ_CP013015.1"/>
</dbReference>
<dbReference type="HAMAP" id="MF_01393">
    <property type="entry name" value="ATP_synth_a_bact"/>
    <property type="match status" value="1"/>
</dbReference>
<evidence type="ECO:0000256" key="11">
    <source>
        <dbReference type="ARBA" id="ARBA00023310"/>
    </source>
</evidence>
<dbReference type="PANTHER" id="PTHR42823:SF3">
    <property type="entry name" value="ATP SYNTHASE SUBUNIT A, CHLOROPLASTIC"/>
    <property type="match status" value="1"/>
</dbReference>
<feature type="transmembrane region" description="Helical" evidence="12">
    <location>
        <begin position="112"/>
        <end position="131"/>
    </location>
</feature>
<evidence type="ECO:0000256" key="1">
    <source>
        <dbReference type="ARBA" id="ARBA00004141"/>
    </source>
</evidence>
<keyword evidence="7 12" id="KW-0375">Hydrogen ion transport</keyword>
<keyword evidence="10 12" id="KW-0472">Membrane</keyword>
<comment type="similarity">
    <text evidence="2 12 13">Belongs to the ATPase A chain family.</text>
</comment>
<dbReference type="Pfam" id="PF00119">
    <property type="entry name" value="ATP-synt_A"/>
    <property type="match status" value="1"/>
</dbReference>
<keyword evidence="9 12" id="KW-0406">Ion transport</keyword>
<evidence type="ECO:0000256" key="9">
    <source>
        <dbReference type="ARBA" id="ARBA00023065"/>
    </source>
</evidence>
<reference evidence="14 15" key="1">
    <citation type="submission" date="2015-10" db="EMBL/GenBank/DDBJ databases">
        <title>Candidatus Desulfofervidus auxilii, a hydrogenotrophic sulfate-reducing bacterium involved in the thermophilic anaerobic oxidation of methane.</title>
        <authorList>
            <person name="Krukenberg V."/>
            <person name="Richter M."/>
            <person name="Wegener G."/>
        </authorList>
    </citation>
    <scope>NUCLEOTIDE SEQUENCE [LARGE SCALE GENOMIC DNA]</scope>
    <source>
        <strain evidence="14 15">HS1</strain>
    </source>
</reference>
<dbReference type="NCBIfam" id="TIGR01131">
    <property type="entry name" value="ATP_synt_6_or_A"/>
    <property type="match status" value="1"/>
</dbReference>
<name>A0A7U4QLC7_DESA2</name>
<dbReference type="EMBL" id="CP013015">
    <property type="protein sequence ID" value="AMM41475.1"/>
    <property type="molecule type" value="Genomic_DNA"/>
</dbReference>
<comment type="function">
    <text evidence="12 13">Key component of the proton channel; it plays a direct role in the translocation of protons across the membrane.</text>
</comment>
<dbReference type="CDD" id="cd00310">
    <property type="entry name" value="ATP-synt_Fo_a_6"/>
    <property type="match status" value="1"/>
</dbReference>
<keyword evidence="4 12" id="KW-1003">Cell membrane</keyword>
<evidence type="ECO:0000256" key="7">
    <source>
        <dbReference type="ARBA" id="ARBA00022781"/>
    </source>
</evidence>
<accession>A0A7U4QLC7</accession>
<dbReference type="PROSITE" id="PS00449">
    <property type="entry name" value="ATPASE_A"/>
    <property type="match status" value="1"/>
</dbReference>
<dbReference type="SUPFAM" id="SSF81336">
    <property type="entry name" value="F1F0 ATP synthase subunit A"/>
    <property type="match status" value="1"/>
</dbReference>
<keyword evidence="11 12" id="KW-0066">ATP synthesis</keyword>
<dbReference type="PRINTS" id="PR00123">
    <property type="entry name" value="ATPASEA"/>
</dbReference>
<dbReference type="OrthoDB" id="9789241at2"/>
<dbReference type="InterPro" id="IPR000568">
    <property type="entry name" value="ATP_synth_F0_asu"/>
</dbReference>
<dbReference type="GO" id="GO:0045259">
    <property type="term" value="C:proton-transporting ATP synthase complex"/>
    <property type="evidence" value="ECO:0007669"/>
    <property type="project" value="UniProtKB-KW"/>
</dbReference>
<evidence type="ECO:0000256" key="2">
    <source>
        <dbReference type="ARBA" id="ARBA00006810"/>
    </source>
</evidence>
<dbReference type="InterPro" id="IPR023011">
    <property type="entry name" value="ATP_synth_F0_asu_AS"/>
</dbReference>
<keyword evidence="6 12" id="KW-0812">Transmembrane</keyword>
<feature type="transmembrane region" description="Helical" evidence="12">
    <location>
        <begin position="200"/>
        <end position="223"/>
    </location>
</feature>
<evidence type="ECO:0000256" key="5">
    <source>
        <dbReference type="ARBA" id="ARBA00022547"/>
    </source>
</evidence>
<keyword evidence="5 12" id="KW-0138">CF(0)</keyword>
<feature type="transmembrane region" description="Helical" evidence="12">
    <location>
        <begin position="27"/>
        <end position="44"/>
    </location>
</feature>
<evidence type="ECO:0000313" key="15">
    <source>
        <dbReference type="Proteomes" id="UP000070560"/>
    </source>
</evidence>
<dbReference type="GO" id="GO:0042777">
    <property type="term" value="P:proton motive force-driven plasma membrane ATP synthesis"/>
    <property type="evidence" value="ECO:0007669"/>
    <property type="project" value="TreeGrafter"/>
</dbReference>
<evidence type="ECO:0000313" key="14">
    <source>
        <dbReference type="EMBL" id="AMM41475.1"/>
    </source>
</evidence>
<dbReference type="InterPro" id="IPR035908">
    <property type="entry name" value="F0_ATP_A_sf"/>
</dbReference>
<organism evidence="14 15">
    <name type="scientific">Desulfofervidus auxilii</name>
    <dbReference type="NCBI Taxonomy" id="1621989"/>
    <lineage>
        <taxon>Bacteria</taxon>
        <taxon>Pseudomonadati</taxon>
        <taxon>Thermodesulfobacteriota</taxon>
        <taxon>Candidatus Desulfofervidia</taxon>
        <taxon>Candidatus Desulfofervidales</taxon>
        <taxon>Candidatus Desulfofervidaceae</taxon>
        <taxon>Candidatus Desulfofervidus</taxon>
    </lineage>
</organism>
<evidence type="ECO:0000256" key="4">
    <source>
        <dbReference type="ARBA" id="ARBA00022475"/>
    </source>
</evidence>
<dbReference type="GO" id="GO:0005886">
    <property type="term" value="C:plasma membrane"/>
    <property type="evidence" value="ECO:0007669"/>
    <property type="project" value="UniProtKB-SubCell"/>
</dbReference>
<evidence type="ECO:0000256" key="13">
    <source>
        <dbReference type="RuleBase" id="RU000483"/>
    </source>
</evidence>